<feature type="compositionally biased region" description="Low complexity" evidence="1">
    <location>
        <begin position="32"/>
        <end position="53"/>
    </location>
</feature>
<sequence length="82" mass="8230">MFPSDALGLLSTAQAPSSVWGSDARGSDPFTPGASAGSSPTSSSFASASHGPPRLMNSSDAIFLRSNYTMYAGVDLALGACV</sequence>
<accession>A0A0A9VEJ5</accession>
<organism evidence="2">
    <name type="scientific">Arundo donax</name>
    <name type="common">Giant reed</name>
    <name type="synonym">Donax arundinaceus</name>
    <dbReference type="NCBI Taxonomy" id="35708"/>
    <lineage>
        <taxon>Eukaryota</taxon>
        <taxon>Viridiplantae</taxon>
        <taxon>Streptophyta</taxon>
        <taxon>Embryophyta</taxon>
        <taxon>Tracheophyta</taxon>
        <taxon>Spermatophyta</taxon>
        <taxon>Magnoliopsida</taxon>
        <taxon>Liliopsida</taxon>
        <taxon>Poales</taxon>
        <taxon>Poaceae</taxon>
        <taxon>PACMAD clade</taxon>
        <taxon>Arundinoideae</taxon>
        <taxon>Arundineae</taxon>
        <taxon>Arundo</taxon>
    </lineage>
</organism>
<proteinExistence type="predicted"/>
<evidence type="ECO:0000256" key="1">
    <source>
        <dbReference type="SAM" id="MobiDB-lite"/>
    </source>
</evidence>
<reference evidence="2" key="1">
    <citation type="submission" date="2014-09" db="EMBL/GenBank/DDBJ databases">
        <authorList>
            <person name="Magalhaes I.L.F."/>
            <person name="Oliveira U."/>
            <person name="Santos F.R."/>
            <person name="Vidigal T.H.D.A."/>
            <person name="Brescovit A.D."/>
            <person name="Santos A.J."/>
        </authorList>
    </citation>
    <scope>NUCLEOTIDE SEQUENCE</scope>
    <source>
        <tissue evidence="2">Shoot tissue taken approximately 20 cm above the soil surface</tissue>
    </source>
</reference>
<dbReference type="EMBL" id="GBRH01203915">
    <property type="protein sequence ID" value="JAD93980.1"/>
    <property type="molecule type" value="Transcribed_RNA"/>
</dbReference>
<dbReference type="AlphaFoldDB" id="A0A0A9VEJ5"/>
<protein>
    <submittedName>
        <fullName evidence="2">Nucleic acid binding protein</fullName>
    </submittedName>
</protein>
<reference evidence="2" key="2">
    <citation type="journal article" date="2015" name="Data Brief">
        <title>Shoot transcriptome of the giant reed, Arundo donax.</title>
        <authorList>
            <person name="Barrero R.A."/>
            <person name="Guerrero F.D."/>
            <person name="Moolhuijzen P."/>
            <person name="Goolsby J.A."/>
            <person name="Tidwell J."/>
            <person name="Bellgard S.E."/>
            <person name="Bellgard M.I."/>
        </authorList>
    </citation>
    <scope>NUCLEOTIDE SEQUENCE</scope>
    <source>
        <tissue evidence="2">Shoot tissue taken approximately 20 cm above the soil surface</tissue>
    </source>
</reference>
<name>A0A0A9VEJ5_ARUDO</name>
<feature type="region of interest" description="Disordered" evidence="1">
    <location>
        <begin position="13"/>
        <end position="54"/>
    </location>
</feature>
<evidence type="ECO:0000313" key="2">
    <source>
        <dbReference type="EMBL" id="JAD93980.1"/>
    </source>
</evidence>